<dbReference type="Pfam" id="PF00012">
    <property type="entry name" value="HSP70"/>
    <property type="match status" value="2"/>
</dbReference>
<evidence type="ECO:0000313" key="6">
    <source>
        <dbReference type="EMBL" id="HAT3582662.1"/>
    </source>
</evidence>
<dbReference type="InterPro" id="IPR029047">
    <property type="entry name" value="HSP70_peptide-bd_sf"/>
</dbReference>
<dbReference type="PROSITE" id="PS00297">
    <property type="entry name" value="HSP70_1"/>
    <property type="match status" value="1"/>
</dbReference>
<dbReference type="InterPro" id="IPR018181">
    <property type="entry name" value="Heat_shock_70_CS"/>
</dbReference>
<keyword evidence="4" id="KW-0143">Chaperone</keyword>
<accession>A0A9P3TA71</accession>
<dbReference type="GO" id="GO:0005524">
    <property type="term" value="F:ATP binding"/>
    <property type="evidence" value="ECO:0007669"/>
    <property type="project" value="UniProtKB-KW"/>
</dbReference>
<dbReference type="EMBL" id="DACSUM010000023">
    <property type="protein sequence ID" value="HAT3582662.1"/>
    <property type="molecule type" value="Genomic_DNA"/>
</dbReference>
<dbReference type="InterPro" id="IPR043129">
    <property type="entry name" value="ATPase_NBD"/>
</dbReference>
<dbReference type="Gene3D" id="3.90.640.10">
    <property type="entry name" value="Actin, Chain A, domain 4"/>
    <property type="match status" value="1"/>
</dbReference>
<comment type="similarity">
    <text evidence="1 5">Belongs to the heat shock protein 70 family.</text>
</comment>
<evidence type="ECO:0000256" key="1">
    <source>
        <dbReference type="ARBA" id="ARBA00007381"/>
    </source>
</evidence>
<gene>
    <name evidence="6" type="ORF">I8531_002984</name>
</gene>
<dbReference type="FunFam" id="3.30.420.40:FF:000071">
    <property type="entry name" value="Molecular chaperone DnaK"/>
    <property type="match status" value="1"/>
</dbReference>
<evidence type="ECO:0000256" key="3">
    <source>
        <dbReference type="ARBA" id="ARBA00022840"/>
    </source>
</evidence>
<dbReference type="Gene3D" id="3.30.420.40">
    <property type="match status" value="2"/>
</dbReference>
<sequence length="568" mass="62805">MTITGNDSPIIGIDLGTSNSAVAWFDGANPQLLMGALGERLTPSVVGLDDAGNLLVGEAAKARLVSHPHLTVASFKRYMGTDKTWNLGSRRFRAEELSALVLRKLKTDAEVALGGAISRAVITVPAYFNDVQRKAVKAAGRLAGLDVERLLNEPTAASLAYGLADNREQKFLIFDLGGGTFDVSIVDMFEGVIEVRASSGDAWLGGDDFTQVIRQWMQARYPALADPNAACAAELNRIAEMFKCTLSQQDETSTALNCNGEEYRWTLTAETFAECAASLLTRLKKPVVQALQDAHFDPEHLDHVILVGGATRMPIVRQMATRMFGRFPRSELNPDEVVALGAGVQAGLIAQACALDDIVLTDVMPYSLGIEVSRRNGDKIDTGYFLPIIERNAFVPVSVMKTVSTLFDNQQYLEIEVYQGEARRVSDNLLLDKMKISVPRRKAGDVSADIRFTYTLDGILEVECKVQGEETASTLVIEKVPGQLSEEEIRERLQQLDDLKMHPRDVPENRHLLAEASRCYEQHLGERRQIIDHYASQFEQSLDRQDVRMIATARDELRQVLNQFDDGM</sequence>
<reference evidence="6" key="2">
    <citation type="submission" date="2020-10" db="EMBL/GenBank/DDBJ databases">
        <authorList>
            <consortium name="NCBI Pathogen Detection Project"/>
        </authorList>
    </citation>
    <scope>NUCLEOTIDE SEQUENCE</scope>
    <source>
        <strain evidence="6">CAVp300</strain>
    </source>
</reference>
<dbReference type="PANTHER" id="PTHR19375">
    <property type="entry name" value="HEAT SHOCK PROTEIN 70KDA"/>
    <property type="match status" value="1"/>
</dbReference>
<evidence type="ECO:0000313" key="7">
    <source>
        <dbReference type="Proteomes" id="UP000867740"/>
    </source>
</evidence>
<name>A0A9P3TA71_KLUIN</name>
<dbReference type="PROSITE" id="PS00329">
    <property type="entry name" value="HSP70_2"/>
    <property type="match status" value="1"/>
</dbReference>
<dbReference type="SUPFAM" id="SSF100920">
    <property type="entry name" value="Heat shock protein 70kD (HSP70), peptide-binding domain"/>
    <property type="match status" value="1"/>
</dbReference>
<evidence type="ECO:0000256" key="2">
    <source>
        <dbReference type="ARBA" id="ARBA00022741"/>
    </source>
</evidence>
<evidence type="ECO:0000256" key="4">
    <source>
        <dbReference type="ARBA" id="ARBA00023186"/>
    </source>
</evidence>
<protein>
    <submittedName>
        <fullName evidence="6">Hsp70 family protein</fullName>
    </submittedName>
</protein>
<dbReference type="PRINTS" id="PR00301">
    <property type="entry name" value="HEATSHOCK70"/>
</dbReference>
<dbReference type="AlphaFoldDB" id="A0A9P3TA71"/>
<evidence type="ECO:0000256" key="5">
    <source>
        <dbReference type="RuleBase" id="RU003322"/>
    </source>
</evidence>
<dbReference type="PROSITE" id="PS01036">
    <property type="entry name" value="HSP70_3"/>
    <property type="match status" value="1"/>
</dbReference>
<dbReference type="InterPro" id="IPR013126">
    <property type="entry name" value="Hsp_70_fam"/>
</dbReference>
<dbReference type="RefSeq" id="WP_047371583.1">
    <property type="nucleotide sequence ID" value="NZ_CABMNU010000005.1"/>
</dbReference>
<keyword evidence="2 5" id="KW-0547">Nucleotide-binding</keyword>
<proteinExistence type="inferred from homology"/>
<dbReference type="GO" id="GO:0140662">
    <property type="term" value="F:ATP-dependent protein folding chaperone"/>
    <property type="evidence" value="ECO:0007669"/>
    <property type="project" value="InterPro"/>
</dbReference>
<dbReference type="Proteomes" id="UP000867740">
    <property type="component" value="Unassembled WGS sequence"/>
</dbReference>
<comment type="caution">
    <text evidence="6">The sequence shown here is derived from an EMBL/GenBank/DDBJ whole genome shotgun (WGS) entry which is preliminary data.</text>
</comment>
<keyword evidence="3 5" id="KW-0067">ATP-binding</keyword>
<dbReference type="Gene3D" id="2.60.34.10">
    <property type="entry name" value="Substrate Binding Domain Of DNAk, Chain A, domain 1"/>
    <property type="match status" value="1"/>
</dbReference>
<dbReference type="SUPFAM" id="SSF53067">
    <property type="entry name" value="Actin-like ATPase domain"/>
    <property type="match status" value="2"/>
</dbReference>
<organism evidence="6 7">
    <name type="scientific">Kluyvera intermedia</name>
    <name type="common">Enterobacter intermedius</name>
    <dbReference type="NCBI Taxonomy" id="61648"/>
    <lineage>
        <taxon>Bacteria</taxon>
        <taxon>Pseudomonadati</taxon>
        <taxon>Pseudomonadota</taxon>
        <taxon>Gammaproteobacteria</taxon>
        <taxon>Enterobacterales</taxon>
        <taxon>Enterobacteriaceae</taxon>
        <taxon>Kluyvera</taxon>
    </lineage>
</organism>
<reference evidence="6" key="1">
    <citation type="journal article" date="2018" name="Genome Biol.">
        <title>SKESA: strategic k-mer extension for scrupulous assemblies.</title>
        <authorList>
            <person name="Souvorov A."/>
            <person name="Agarwala R."/>
            <person name="Lipman D.J."/>
        </authorList>
    </citation>
    <scope>NUCLEOTIDE SEQUENCE</scope>
    <source>
        <strain evidence="6">CAVp300</strain>
    </source>
</reference>